<protein>
    <submittedName>
        <fullName evidence="2">Uncharacterized protein</fullName>
    </submittedName>
</protein>
<dbReference type="AlphaFoldDB" id="A0A8C5YX51"/>
<organism evidence="2 3">
    <name type="scientific">Marmota marmota marmota</name>
    <name type="common">Alpine marmot</name>
    <dbReference type="NCBI Taxonomy" id="9994"/>
    <lineage>
        <taxon>Eukaryota</taxon>
        <taxon>Metazoa</taxon>
        <taxon>Chordata</taxon>
        <taxon>Craniata</taxon>
        <taxon>Vertebrata</taxon>
        <taxon>Euteleostomi</taxon>
        <taxon>Mammalia</taxon>
        <taxon>Eutheria</taxon>
        <taxon>Euarchontoglires</taxon>
        <taxon>Glires</taxon>
        <taxon>Rodentia</taxon>
        <taxon>Sciuromorpha</taxon>
        <taxon>Sciuridae</taxon>
        <taxon>Xerinae</taxon>
        <taxon>Marmotini</taxon>
        <taxon>Marmota</taxon>
    </lineage>
</organism>
<evidence type="ECO:0000313" key="2">
    <source>
        <dbReference type="Ensembl" id="ENSMMMP00000004509.1"/>
    </source>
</evidence>
<keyword evidence="1" id="KW-0472">Membrane</keyword>
<reference evidence="2" key="1">
    <citation type="submission" date="2025-08" db="UniProtKB">
        <authorList>
            <consortium name="Ensembl"/>
        </authorList>
    </citation>
    <scope>IDENTIFICATION</scope>
</reference>
<proteinExistence type="predicted"/>
<accession>A0A8C5YX51</accession>
<evidence type="ECO:0000313" key="3">
    <source>
        <dbReference type="Proteomes" id="UP000694407"/>
    </source>
</evidence>
<name>A0A8C5YX51_MARMA</name>
<evidence type="ECO:0000256" key="1">
    <source>
        <dbReference type="SAM" id="Phobius"/>
    </source>
</evidence>
<keyword evidence="3" id="KW-1185">Reference proteome</keyword>
<feature type="transmembrane region" description="Helical" evidence="1">
    <location>
        <begin position="6"/>
        <end position="24"/>
    </location>
</feature>
<reference evidence="2" key="2">
    <citation type="submission" date="2025-09" db="UniProtKB">
        <authorList>
            <consortium name="Ensembl"/>
        </authorList>
    </citation>
    <scope>IDENTIFICATION</scope>
</reference>
<sequence length="100" mass="11621">MKWWVLETLLFYSTSLLSTSLLRLRKKKKRPNNKDQKTSELRDASYLASSHWLPFHEIRKTSILFQALVLGNLRGKLVTVPTLIHLTQDCSPCSFTKVVF</sequence>
<dbReference type="Ensembl" id="ENSMMMT00000005122.1">
    <property type="protein sequence ID" value="ENSMMMP00000004509.1"/>
    <property type="gene ID" value="ENSMMMG00000004086.1"/>
</dbReference>
<keyword evidence="1" id="KW-1133">Transmembrane helix</keyword>
<keyword evidence="1" id="KW-0812">Transmembrane</keyword>
<dbReference type="Proteomes" id="UP000694407">
    <property type="component" value="Unplaced"/>
</dbReference>